<dbReference type="SUPFAM" id="SSF46785">
    <property type="entry name" value="Winged helix' DNA-binding domain"/>
    <property type="match status" value="1"/>
</dbReference>
<reference evidence="5 6" key="1">
    <citation type="submission" date="2018-12" db="EMBL/GenBank/DDBJ databases">
        <authorList>
            <consortium name="Pathogen Informatics"/>
        </authorList>
    </citation>
    <scope>NUCLEOTIDE SEQUENCE [LARGE SCALE GENOMIC DNA]</scope>
    <source>
        <strain evidence="5 6">NCTC9695</strain>
    </source>
</reference>
<dbReference type="Proteomes" id="UP000275777">
    <property type="component" value="Chromosome"/>
</dbReference>
<evidence type="ECO:0000256" key="2">
    <source>
        <dbReference type="ARBA" id="ARBA00023015"/>
    </source>
</evidence>
<dbReference type="EMBL" id="LR134182">
    <property type="protein sequence ID" value="VEB42274.1"/>
    <property type="molecule type" value="Genomic_DNA"/>
</dbReference>
<name>A0A3S4HHS8_CHRVL</name>
<proteinExistence type="inferred from homology"/>
<keyword evidence="2" id="KW-0805">Transcription regulation</keyword>
<sequence>MKTTLEQWQVLRAIVEEGGFAQAAEKLHRSQSAVSYAVARLQEQLAWPCCARRGGGCG</sequence>
<evidence type="ECO:0000256" key="3">
    <source>
        <dbReference type="ARBA" id="ARBA00023163"/>
    </source>
</evidence>
<dbReference type="InterPro" id="IPR036390">
    <property type="entry name" value="WH_DNA-bd_sf"/>
</dbReference>
<evidence type="ECO:0000259" key="4">
    <source>
        <dbReference type="PROSITE" id="PS50931"/>
    </source>
</evidence>
<dbReference type="GO" id="GO:0003700">
    <property type="term" value="F:DNA-binding transcription factor activity"/>
    <property type="evidence" value="ECO:0007669"/>
    <property type="project" value="InterPro"/>
</dbReference>
<evidence type="ECO:0000313" key="6">
    <source>
        <dbReference type="Proteomes" id="UP000275777"/>
    </source>
</evidence>
<comment type="similarity">
    <text evidence="1">Belongs to the LysR transcriptional regulatory family.</text>
</comment>
<dbReference type="InterPro" id="IPR036388">
    <property type="entry name" value="WH-like_DNA-bd_sf"/>
</dbReference>
<organism evidence="5 6">
    <name type="scientific">Chromobacterium violaceum</name>
    <dbReference type="NCBI Taxonomy" id="536"/>
    <lineage>
        <taxon>Bacteria</taxon>
        <taxon>Pseudomonadati</taxon>
        <taxon>Pseudomonadota</taxon>
        <taxon>Betaproteobacteria</taxon>
        <taxon>Neisseriales</taxon>
        <taxon>Chromobacteriaceae</taxon>
        <taxon>Chromobacterium</taxon>
    </lineage>
</organism>
<dbReference type="AlphaFoldDB" id="A0A3S4HHS8"/>
<dbReference type="Gene3D" id="1.10.10.10">
    <property type="entry name" value="Winged helix-like DNA-binding domain superfamily/Winged helix DNA-binding domain"/>
    <property type="match status" value="1"/>
</dbReference>
<keyword evidence="3" id="KW-0804">Transcription</keyword>
<evidence type="ECO:0000313" key="5">
    <source>
        <dbReference type="EMBL" id="VEB42274.1"/>
    </source>
</evidence>
<feature type="domain" description="HTH lysR-type" evidence="4">
    <location>
        <begin position="3"/>
        <end position="58"/>
    </location>
</feature>
<dbReference type="PANTHER" id="PTHR30126:SF88">
    <property type="entry name" value="TRANSCRIPTIONAL REGULATOR-RELATED"/>
    <property type="match status" value="1"/>
</dbReference>
<accession>A0A3S4HHS8</accession>
<dbReference type="Pfam" id="PF00126">
    <property type="entry name" value="HTH_1"/>
    <property type="match status" value="1"/>
</dbReference>
<dbReference type="PROSITE" id="PS50931">
    <property type="entry name" value="HTH_LYSR"/>
    <property type="match status" value="1"/>
</dbReference>
<dbReference type="InterPro" id="IPR000847">
    <property type="entry name" value="LysR_HTH_N"/>
</dbReference>
<protein>
    <submittedName>
        <fullName evidence="5">Chromosome replication initiation inhibitor protein</fullName>
    </submittedName>
</protein>
<evidence type="ECO:0000256" key="1">
    <source>
        <dbReference type="ARBA" id="ARBA00009437"/>
    </source>
</evidence>
<dbReference type="GO" id="GO:0000976">
    <property type="term" value="F:transcription cis-regulatory region binding"/>
    <property type="evidence" value="ECO:0007669"/>
    <property type="project" value="TreeGrafter"/>
</dbReference>
<gene>
    <name evidence="5" type="ORF">NCTC9695_02717</name>
</gene>
<dbReference type="PANTHER" id="PTHR30126">
    <property type="entry name" value="HTH-TYPE TRANSCRIPTIONAL REGULATOR"/>
    <property type="match status" value="1"/>
</dbReference>